<feature type="binding site" evidence="8">
    <location>
        <position position="12"/>
    </location>
    <ligand>
        <name>Mg(2+)</name>
        <dbReference type="ChEBI" id="CHEBI:18420"/>
    </ligand>
</feature>
<name>A0A0K9YN41_9BACL</name>
<dbReference type="STRING" id="54915.ADS79_27375"/>
<reference evidence="9 12" key="3">
    <citation type="submission" date="2019-06" db="EMBL/GenBank/DDBJ databases">
        <title>Whole genome shotgun sequence of Brevibacillus reuszeri NBRC 15719.</title>
        <authorList>
            <person name="Hosoyama A."/>
            <person name="Uohara A."/>
            <person name="Ohji S."/>
            <person name="Ichikawa N."/>
        </authorList>
    </citation>
    <scope>NUCLEOTIDE SEQUENCE [LARGE SCALE GENOMIC DNA]</scope>
    <source>
        <strain evidence="9 12">NBRC 15719</strain>
    </source>
</reference>
<comment type="caution">
    <text evidence="10">The sequence shown here is derived from an EMBL/GenBank/DDBJ whole genome shotgun (WGS) entry which is preliminary data.</text>
</comment>
<dbReference type="FunFam" id="3.40.50.1000:FF:000053">
    <property type="entry name" value="TIGR01457 family HAD hydrolase"/>
    <property type="match status" value="1"/>
</dbReference>
<feature type="active site" description="Proton donor" evidence="6">
    <location>
        <position position="12"/>
    </location>
</feature>
<keyword evidence="2 5" id="KW-0479">Metal-binding</keyword>
<dbReference type="GO" id="GO:0016791">
    <property type="term" value="F:phosphatase activity"/>
    <property type="evidence" value="ECO:0007669"/>
    <property type="project" value="TreeGrafter"/>
</dbReference>
<dbReference type="NCBIfam" id="TIGR01549">
    <property type="entry name" value="HAD-SF-IA-v1"/>
    <property type="match status" value="1"/>
</dbReference>
<dbReference type="NCBIfam" id="TIGR01457">
    <property type="entry name" value="HAD-SF-IIA-hyp2"/>
    <property type="match status" value="1"/>
</dbReference>
<gene>
    <name evidence="10" type="ORF">ADS79_27375</name>
    <name evidence="9" type="ORF">BRE01_49940</name>
</gene>
<sequence>MKQYKGYLLDLDGTIYRGKTAIPGAAEFVRHLKEREIPFLYLTNNSAAAPEVVAQRLRAMGIEAEASDVYTSSMATAHYLSERAEQGTGVYMIGEEGLHEQLVQAGFLITDEAPQYVVVGIDRSFTYEKLVVAARAIRAGAVFIATNADAALPTDGGLYPGNGSLVAAVSVASATKPIVIGKPEPIIVRYALERLGTDLQETLIVGDNLSTDIEAGANTGLDSLLVLTGYSKRENAANHRVQPIYIAEDLMDWLSRLSL</sequence>
<dbReference type="Pfam" id="PF13344">
    <property type="entry name" value="Hydrolase_6"/>
    <property type="match status" value="1"/>
</dbReference>
<dbReference type="Proteomes" id="UP000319578">
    <property type="component" value="Unassembled WGS sequence"/>
</dbReference>
<dbReference type="PATRIC" id="fig|54915.3.peg.4662"/>
<feature type="binding site" evidence="8">
    <location>
        <position position="10"/>
    </location>
    <ligand>
        <name>Mg(2+)</name>
        <dbReference type="ChEBI" id="CHEBI:18420"/>
    </ligand>
</feature>
<dbReference type="PANTHER" id="PTHR19288:SF46">
    <property type="entry name" value="HALOACID DEHALOGENASE-LIKE HYDROLASE DOMAIN-CONTAINING PROTEIN 2"/>
    <property type="match status" value="1"/>
</dbReference>
<comment type="cofactor">
    <cofactor evidence="8">
        <name>Mg(2+)</name>
        <dbReference type="ChEBI" id="CHEBI:18420"/>
    </cofactor>
    <text evidence="8">Divalent metal ions. Mg(2+) is the most effective.</text>
</comment>
<evidence type="ECO:0000313" key="9">
    <source>
        <dbReference type="EMBL" id="GED71292.1"/>
    </source>
</evidence>
<feature type="active site" description="Nucleophile" evidence="6">
    <location>
        <position position="10"/>
    </location>
</feature>
<dbReference type="OrthoDB" id="9810449at2"/>
<evidence type="ECO:0000256" key="1">
    <source>
        <dbReference type="ARBA" id="ARBA00006696"/>
    </source>
</evidence>
<proteinExistence type="inferred from homology"/>
<dbReference type="InterPro" id="IPR023214">
    <property type="entry name" value="HAD_sf"/>
</dbReference>
<dbReference type="GO" id="GO:0005737">
    <property type="term" value="C:cytoplasm"/>
    <property type="evidence" value="ECO:0007669"/>
    <property type="project" value="TreeGrafter"/>
</dbReference>
<comment type="function">
    <text evidence="5">Catalyzes the dephosphorylation of 2-6 carbon acid sugars in vitro.</text>
</comment>
<dbReference type="EC" id="3.1.3.-" evidence="5"/>
<evidence type="ECO:0000256" key="7">
    <source>
        <dbReference type="PIRSR" id="PIRSR000915-2"/>
    </source>
</evidence>
<protein>
    <recommendedName>
        <fullName evidence="5">Acid sugar phosphatase</fullName>
        <ecNumber evidence="5">3.1.3.-</ecNumber>
    </recommendedName>
</protein>
<evidence type="ECO:0000313" key="10">
    <source>
        <dbReference type="EMBL" id="KNB69585.1"/>
    </source>
</evidence>
<dbReference type="EMBL" id="BJON01000020">
    <property type="protein sequence ID" value="GED71292.1"/>
    <property type="molecule type" value="Genomic_DNA"/>
</dbReference>
<dbReference type="InterPro" id="IPR006439">
    <property type="entry name" value="HAD-SF_hydro_IA"/>
</dbReference>
<dbReference type="RefSeq" id="WP_049741611.1">
    <property type="nucleotide sequence ID" value="NZ_BJON01000020.1"/>
</dbReference>
<dbReference type="Proteomes" id="UP000036834">
    <property type="component" value="Unassembled WGS sequence"/>
</dbReference>
<reference evidence="10" key="2">
    <citation type="submission" date="2015-07" db="EMBL/GenBank/DDBJ databases">
        <title>MeaNS - Measles Nucleotide Surveillance Program.</title>
        <authorList>
            <person name="Tran T."/>
            <person name="Druce J."/>
        </authorList>
    </citation>
    <scope>NUCLEOTIDE SEQUENCE</scope>
    <source>
        <strain evidence="10">DSM 9887</strain>
    </source>
</reference>
<dbReference type="PIRSF" id="PIRSF000915">
    <property type="entry name" value="PGP-type_phosphatase"/>
    <property type="match status" value="1"/>
</dbReference>
<evidence type="ECO:0000313" key="12">
    <source>
        <dbReference type="Proteomes" id="UP000319578"/>
    </source>
</evidence>
<dbReference type="AlphaFoldDB" id="A0A0K9YN41"/>
<keyword evidence="3 10" id="KW-0378">Hydrolase</keyword>
<dbReference type="SFLD" id="SFLDG01139">
    <property type="entry name" value="C2.A:_Pyridoxal_Phosphate_Phos"/>
    <property type="match status" value="1"/>
</dbReference>
<dbReference type="NCBIfam" id="TIGR01460">
    <property type="entry name" value="HAD-SF-IIA"/>
    <property type="match status" value="1"/>
</dbReference>
<dbReference type="InterPro" id="IPR036412">
    <property type="entry name" value="HAD-like_sf"/>
</dbReference>
<evidence type="ECO:0000256" key="6">
    <source>
        <dbReference type="PIRSR" id="PIRSR000915-1"/>
    </source>
</evidence>
<keyword evidence="4 5" id="KW-0460">Magnesium</keyword>
<organism evidence="10 11">
    <name type="scientific">Brevibacillus reuszeri</name>
    <dbReference type="NCBI Taxonomy" id="54915"/>
    <lineage>
        <taxon>Bacteria</taxon>
        <taxon>Bacillati</taxon>
        <taxon>Bacillota</taxon>
        <taxon>Bacilli</taxon>
        <taxon>Bacillales</taxon>
        <taxon>Paenibacillaceae</taxon>
        <taxon>Brevibacillus</taxon>
    </lineage>
</organism>
<dbReference type="Pfam" id="PF13242">
    <property type="entry name" value="Hydrolase_like"/>
    <property type="match status" value="1"/>
</dbReference>
<dbReference type="SUPFAM" id="SSF56784">
    <property type="entry name" value="HAD-like"/>
    <property type="match status" value="1"/>
</dbReference>
<evidence type="ECO:0000256" key="8">
    <source>
        <dbReference type="PIRSR" id="PIRSR000915-3"/>
    </source>
</evidence>
<evidence type="ECO:0000313" key="11">
    <source>
        <dbReference type="Proteomes" id="UP000036834"/>
    </source>
</evidence>
<dbReference type="SFLD" id="SFLDS00003">
    <property type="entry name" value="Haloacid_Dehalogenase"/>
    <property type="match status" value="1"/>
</dbReference>
<comment type="similarity">
    <text evidence="1 5">Belongs to the HAD-like hydrolase superfamily. NagD family.</text>
</comment>
<dbReference type="PANTHER" id="PTHR19288">
    <property type="entry name" value="4-NITROPHENYLPHOSPHATASE-RELATED"/>
    <property type="match status" value="1"/>
</dbReference>
<evidence type="ECO:0000256" key="5">
    <source>
        <dbReference type="PIRNR" id="PIRNR000915"/>
    </source>
</evidence>
<dbReference type="GO" id="GO:0046872">
    <property type="term" value="F:metal ion binding"/>
    <property type="evidence" value="ECO:0007669"/>
    <property type="project" value="UniProtKB-KW"/>
</dbReference>
<evidence type="ECO:0000256" key="3">
    <source>
        <dbReference type="ARBA" id="ARBA00022801"/>
    </source>
</evidence>
<feature type="binding site" evidence="8">
    <location>
        <position position="207"/>
    </location>
    <ligand>
        <name>Mg(2+)</name>
        <dbReference type="ChEBI" id="CHEBI:18420"/>
    </ligand>
</feature>
<dbReference type="InterPro" id="IPR006357">
    <property type="entry name" value="HAD-SF_hydro_IIA"/>
</dbReference>
<accession>A0A0K9YN41</accession>
<dbReference type="CDD" id="cd07530">
    <property type="entry name" value="HAD_Pase_UmpH-like"/>
    <property type="match status" value="1"/>
</dbReference>
<reference evidence="11" key="1">
    <citation type="submission" date="2015-07" db="EMBL/GenBank/DDBJ databases">
        <title>Genome sequencing project for genomic taxonomy and phylogenomics of Bacillus-like bacteria.</title>
        <authorList>
            <person name="Liu B."/>
            <person name="Wang J."/>
            <person name="Zhu Y."/>
            <person name="Liu G."/>
            <person name="Chen Q."/>
            <person name="Chen Z."/>
            <person name="Lan J."/>
            <person name="Che J."/>
            <person name="Ge C."/>
            <person name="Shi H."/>
            <person name="Pan Z."/>
            <person name="Liu X."/>
        </authorList>
    </citation>
    <scope>NUCLEOTIDE SEQUENCE [LARGE SCALE GENOMIC DNA]</scope>
    <source>
        <strain evidence="11">DSM 9887</strain>
    </source>
</reference>
<keyword evidence="12" id="KW-1185">Reference proteome</keyword>
<dbReference type="InterPro" id="IPR006354">
    <property type="entry name" value="HAD-SF_hydro_IIA_hyp1"/>
</dbReference>
<feature type="binding site" evidence="7">
    <location>
        <position position="182"/>
    </location>
    <ligand>
        <name>substrate</name>
    </ligand>
</feature>
<evidence type="ECO:0000256" key="2">
    <source>
        <dbReference type="ARBA" id="ARBA00022723"/>
    </source>
</evidence>
<dbReference type="EMBL" id="LGIQ01000011">
    <property type="protein sequence ID" value="KNB69585.1"/>
    <property type="molecule type" value="Genomic_DNA"/>
</dbReference>
<dbReference type="Gene3D" id="3.40.50.1000">
    <property type="entry name" value="HAD superfamily/HAD-like"/>
    <property type="match status" value="2"/>
</dbReference>
<evidence type="ECO:0000256" key="4">
    <source>
        <dbReference type="ARBA" id="ARBA00022842"/>
    </source>
</evidence>